<dbReference type="OrthoDB" id="4345995at2"/>
<sequence length="141" mass="14590">MNAPKAPGLASRARAGWSGGERAEGARQTTPEGRQALRGVPARPVTPGRHPPPSQEGPHPRTLDSVAARARRAGRGRCPCGGGTHCVDEPVHGHQPAEHGEPARGAGVQTLHLAGQRPTADARDRAFDCGDALLGEGVVDM</sequence>
<dbReference type="Proteomes" id="UP000252004">
    <property type="component" value="Chromosome"/>
</dbReference>
<evidence type="ECO:0000313" key="2">
    <source>
        <dbReference type="EMBL" id="AXE23922.1"/>
    </source>
</evidence>
<dbReference type="EMBL" id="CP030862">
    <property type="protein sequence ID" value="AXE23922.1"/>
    <property type="molecule type" value="Genomic_DNA"/>
</dbReference>
<feature type="region of interest" description="Disordered" evidence="1">
    <location>
        <begin position="1"/>
        <end position="75"/>
    </location>
</feature>
<accession>A0A344TZ51</accession>
<name>A0A344TZ51_9ACTN</name>
<reference evidence="2 3" key="1">
    <citation type="submission" date="2018-01" db="EMBL/GenBank/DDBJ databases">
        <title>Draft genome Sequence of streptomyces globosus LZH-48.</title>
        <authorList>
            <person name="Ran K."/>
            <person name="Li Z."/>
            <person name="Wei S."/>
            <person name="Dong R."/>
        </authorList>
    </citation>
    <scope>NUCLEOTIDE SEQUENCE [LARGE SCALE GENOMIC DNA]</scope>
    <source>
        <strain evidence="2 3">LZH-48</strain>
    </source>
</reference>
<evidence type="ECO:0000313" key="3">
    <source>
        <dbReference type="Proteomes" id="UP000252004"/>
    </source>
</evidence>
<keyword evidence="3" id="KW-1185">Reference proteome</keyword>
<proteinExistence type="predicted"/>
<evidence type="ECO:0000256" key="1">
    <source>
        <dbReference type="SAM" id="MobiDB-lite"/>
    </source>
</evidence>
<dbReference type="AlphaFoldDB" id="A0A344TZ51"/>
<protein>
    <submittedName>
        <fullName evidence="2">Uncharacterized protein</fullName>
    </submittedName>
</protein>
<organism evidence="2 3">
    <name type="scientific">Streptomyces globosus</name>
    <dbReference type="NCBI Taxonomy" id="68209"/>
    <lineage>
        <taxon>Bacteria</taxon>
        <taxon>Bacillati</taxon>
        <taxon>Actinomycetota</taxon>
        <taxon>Actinomycetes</taxon>
        <taxon>Kitasatosporales</taxon>
        <taxon>Streptomycetaceae</taxon>
        <taxon>Streptomyces</taxon>
    </lineage>
</organism>
<dbReference type="KEGG" id="sgz:C0216_11040"/>
<gene>
    <name evidence="2" type="ORF">C0216_11040</name>
</gene>